<feature type="transmembrane region" description="Helical" evidence="1">
    <location>
        <begin position="46"/>
        <end position="69"/>
    </location>
</feature>
<dbReference type="RefSeq" id="WP_187541671.1">
    <property type="nucleotide sequence ID" value="NZ_CP060717.1"/>
</dbReference>
<evidence type="ECO:0000313" key="3">
    <source>
        <dbReference type="Proteomes" id="UP000515955"/>
    </source>
</evidence>
<keyword evidence="1" id="KW-0472">Membrane</keyword>
<dbReference type="KEGG" id="srhi:H9L12_10355"/>
<evidence type="ECO:0000313" key="2">
    <source>
        <dbReference type="EMBL" id="QNN64672.1"/>
    </source>
</evidence>
<accession>A0A7G9S9Z7</accession>
<evidence type="ECO:0000256" key="1">
    <source>
        <dbReference type="SAM" id="Phobius"/>
    </source>
</evidence>
<dbReference type="AlphaFoldDB" id="A0A7G9S9Z7"/>
<name>A0A7G9S9Z7_9SPHN</name>
<proteinExistence type="predicted"/>
<sequence>MGIHWCPDDYLPTTVEPRVAAPMSSLAAKFPGVPLETWPSERRTTLVLVAALLWSAAGLIGGALGIGLLDPLLAPLR</sequence>
<reference evidence="2 3" key="1">
    <citation type="submission" date="2020-08" db="EMBL/GenBank/DDBJ databases">
        <title>Genome sequence of Sphingomonas rhizophila KACC 19189T.</title>
        <authorList>
            <person name="Hyun D.-W."/>
            <person name="Bae J.-W."/>
        </authorList>
    </citation>
    <scope>NUCLEOTIDE SEQUENCE [LARGE SCALE GENOMIC DNA]</scope>
    <source>
        <strain evidence="2 3">KACC 19189</strain>
    </source>
</reference>
<keyword evidence="3" id="KW-1185">Reference proteome</keyword>
<dbReference type="Proteomes" id="UP000515955">
    <property type="component" value="Chromosome"/>
</dbReference>
<protein>
    <submittedName>
        <fullName evidence="2">Uncharacterized protein</fullName>
    </submittedName>
</protein>
<keyword evidence="1" id="KW-0812">Transmembrane</keyword>
<dbReference type="EMBL" id="CP060717">
    <property type="protein sequence ID" value="QNN64672.1"/>
    <property type="molecule type" value="Genomic_DNA"/>
</dbReference>
<gene>
    <name evidence="2" type="ORF">H9L12_10355</name>
</gene>
<keyword evidence="1" id="KW-1133">Transmembrane helix</keyword>
<organism evidence="2 3">
    <name type="scientific">Sphingomonas rhizophila</name>
    <dbReference type="NCBI Taxonomy" id="2071607"/>
    <lineage>
        <taxon>Bacteria</taxon>
        <taxon>Pseudomonadati</taxon>
        <taxon>Pseudomonadota</taxon>
        <taxon>Alphaproteobacteria</taxon>
        <taxon>Sphingomonadales</taxon>
        <taxon>Sphingomonadaceae</taxon>
        <taxon>Sphingomonas</taxon>
    </lineage>
</organism>